<proteinExistence type="predicted"/>
<accession>A0ABS2WMQ0</accession>
<dbReference type="Proteomes" id="UP001177120">
    <property type="component" value="Unassembled WGS sequence"/>
</dbReference>
<comment type="caution">
    <text evidence="1">The sequence shown here is derived from an EMBL/GenBank/DDBJ whole genome shotgun (WGS) entry which is preliminary data.</text>
</comment>
<gene>
    <name evidence="1" type="ORF">JQC72_14720</name>
</gene>
<reference evidence="1" key="1">
    <citation type="journal article" date="2024" name="Int. J. Syst. Evol. Microbiol.">
        <title>Polycladomyces zharkentensis sp. nov., a novel thermophilic cellulose- and starch-degrading member of the Bacillota from a geothermal aquifer in Kazakhstan.</title>
        <authorList>
            <person name="Mashzhan A."/>
            <person name="Kistaubayeva A."/>
            <person name="Javier-Lopez R."/>
            <person name="Bissenova U."/>
            <person name="Bissenbay A."/>
            <person name="Birkeland N.K."/>
        </authorList>
    </citation>
    <scope>NUCLEOTIDE SEQUENCE</scope>
    <source>
        <strain evidence="1">ZKZ2T</strain>
    </source>
</reference>
<name>A0ABS2WMQ0_9BACL</name>
<keyword evidence="2" id="KW-1185">Reference proteome</keyword>
<sequence>MKELDRGNKLWVGHRMILPKHESLLHEQEKKQKMFQLPELDEDHLPWETFIDIG</sequence>
<dbReference type="RefSeq" id="WP_205496965.1">
    <property type="nucleotide sequence ID" value="NZ_JAFHAP010000016.1"/>
</dbReference>
<dbReference type="EMBL" id="JAFHAP010000016">
    <property type="protein sequence ID" value="MBN2910751.1"/>
    <property type="molecule type" value="Genomic_DNA"/>
</dbReference>
<evidence type="ECO:0000313" key="2">
    <source>
        <dbReference type="Proteomes" id="UP001177120"/>
    </source>
</evidence>
<organism evidence="1 2">
    <name type="scientific">Polycladomyces zharkentensis</name>
    <dbReference type="NCBI Taxonomy" id="2807616"/>
    <lineage>
        <taxon>Bacteria</taxon>
        <taxon>Bacillati</taxon>
        <taxon>Bacillota</taxon>
        <taxon>Bacilli</taxon>
        <taxon>Bacillales</taxon>
        <taxon>Thermoactinomycetaceae</taxon>
        <taxon>Polycladomyces</taxon>
    </lineage>
</organism>
<protein>
    <submittedName>
        <fullName evidence="1">Uncharacterized protein</fullName>
    </submittedName>
</protein>
<evidence type="ECO:0000313" key="1">
    <source>
        <dbReference type="EMBL" id="MBN2910751.1"/>
    </source>
</evidence>